<name>A0ABY8FMB6_9SPHN</name>
<evidence type="ECO:0000313" key="5">
    <source>
        <dbReference type="Proteomes" id="UP001215827"/>
    </source>
</evidence>
<dbReference type="Pfam" id="PF16967">
    <property type="entry name" value="TcfC"/>
    <property type="match status" value="1"/>
</dbReference>
<protein>
    <submittedName>
        <fullName evidence="4">TcfC E-set like domain-containing protein</fullName>
    </submittedName>
</protein>
<dbReference type="Pfam" id="PF15976">
    <property type="entry name" value="CooC_C"/>
    <property type="match status" value="1"/>
</dbReference>
<reference evidence="4 5" key="1">
    <citation type="submission" date="2023-03" db="EMBL/GenBank/DDBJ databases">
        <title>Altererythrobacter sp. CAU 1644 isolated from sand.</title>
        <authorList>
            <person name="Kim W."/>
        </authorList>
    </citation>
    <scope>NUCLEOTIDE SEQUENCE [LARGE SCALE GENOMIC DNA]</scope>
    <source>
        <strain evidence="4 5">CAU 1644</strain>
    </source>
</reference>
<keyword evidence="5" id="KW-1185">Reference proteome</keyword>
<evidence type="ECO:0000259" key="3">
    <source>
        <dbReference type="Pfam" id="PF16967"/>
    </source>
</evidence>
<accession>A0ABY8FMB6</accession>
<keyword evidence="1" id="KW-0732">Signal</keyword>
<feature type="domain" description="Pilus assembly protein C-terminal" evidence="2">
    <location>
        <begin position="755"/>
        <end position="844"/>
    </location>
</feature>
<dbReference type="RefSeq" id="WP_278014930.1">
    <property type="nucleotide sequence ID" value="NZ_CP121106.1"/>
</dbReference>
<feature type="domain" description="Pilus assembly protein E-set like" evidence="3">
    <location>
        <begin position="293"/>
        <end position="358"/>
    </location>
</feature>
<gene>
    <name evidence="4" type="ORF">P7228_09135</name>
</gene>
<dbReference type="InterPro" id="IPR031917">
    <property type="entry name" value="Pilus_assem_C"/>
</dbReference>
<dbReference type="InterPro" id="IPR032636">
    <property type="entry name" value="Pilus_assem_E-set-like_dom"/>
</dbReference>
<evidence type="ECO:0000256" key="1">
    <source>
        <dbReference type="ARBA" id="ARBA00022729"/>
    </source>
</evidence>
<sequence length="865" mass="92807">MLVGLLSQSHPFELAVMPNESNNNSNRADWGGICLVAGMLAGLQSFPAQSQDELPPQIQTGVPAEFEDLNEPQIVLVDAYLMGQRLGSTRIVTSPGSIQFLEPKDLVARMVEIAEPDKVLTVLSREQLPSNSALACSLGSDPQLCGRLDVSEAGVIYDPNRLRVDIFLNPALLNDPLTGETEYLSPQSEGLSLVSMGSVVLAGGESQPDFVNIQNQVVVSAGATRARGDFGYASEFGFQTDHLYLETDLDGVRLLGGAMWSQGSALSGRRKFLGFGLESQTDTRRDSQSVEGNPLVVSLDDRSRVDVFRDGKLIASGTYRSGNQLIDTSAFPEGSYGLLVRITDNAGRVREEERFFTKYARIATIGHDRFRLLAGMQIDQRAPGSVVPKNSPYALANWSRRMNEPIALDATLILENERYQAELGAFWLTKDATVRLAGMVTEEGALGAVLQAQSTGSSRLSYSFDIRHVSDGATGKGYLIGAESNAGPGDPRFGKLAGIGDFSQIAGSLSYSLTDTQFFLSGNYSSSELSGSSYVVGPAFRWRVLDRGRFRIAFDGSLTFSDRGENGFFGISFNLVGGSSSSSARVGQRLASGASGSDDSIIASLDQTWQLDSLTGGQSSLGAFAEFQGQSEQVGGSLEMRQKQASISGQIARVSESGESNLQYGLGIRTGFVAGQSEKAIVGELYREAMAIVRVEGARVSDRFEVLVDEHVAGTIEGSKDLEIPLAVYRAYSIRIRPRDAGLVFYDGSTREVVLFPGNVVGLTWDAEPVSIYIARAVDANGDPISNASVMAKGGIAETDPSGFFQIEAVAGAKLEFVNSQGMRWFARLPVDIQEGNLRKLGNLMVTQTADAEIEIPANNAVSGE</sequence>
<evidence type="ECO:0000313" key="4">
    <source>
        <dbReference type="EMBL" id="WFL76164.1"/>
    </source>
</evidence>
<dbReference type="Proteomes" id="UP001215827">
    <property type="component" value="Chromosome"/>
</dbReference>
<dbReference type="EMBL" id="CP121106">
    <property type="protein sequence ID" value="WFL76164.1"/>
    <property type="molecule type" value="Genomic_DNA"/>
</dbReference>
<evidence type="ECO:0000259" key="2">
    <source>
        <dbReference type="Pfam" id="PF15976"/>
    </source>
</evidence>
<proteinExistence type="predicted"/>
<organism evidence="4 5">
    <name type="scientific">Altererythrobacter arenosus</name>
    <dbReference type="NCBI Taxonomy" id="3032592"/>
    <lineage>
        <taxon>Bacteria</taxon>
        <taxon>Pseudomonadati</taxon>
        <taxon>Pseudomonadota</taxon>
        <taxon>Alphaproteobacteria</taxon>
        <taxon>Sphingomonadales</taxon>
        <taxon>Erythrobacteraceae</taxon>
        <taxon>Altererythrobacter</taxon>
    </lineage>
</organism>